<proteinExistence type="predicted"/>
<keyword evidence="2" id="KW-0812">Transmembrane</keyword>
<feature type="transmembrane region" description="Helical" evidence="2">
    <location>
        <begin position="251"/>
        <end position="267"/>
    </location>
</feature>
<feature type="transmembrane region" description="Helical" evidence="2">
    <location>
        <begin position="337"/>
        <end position="356"/>
    </location>
</feature>
<feature type="transmembrane region" description="Helical" evidence="2">
    <location>
        <begin position="59"/>
        <end position="76"/>
    </location>
</feature>
<name>A0A2H1L4T2_9MICO</name>
<dbReference type="EMBL" id="FXZM01000004">
    <property type="protein sequence ID" value="SMY11403.1"/>
    <property type="molecule type" value="Genomic_DNA"/>
</dbReference>
<dbReference type="RefSeq" id="WP_101588271.1">
    <property type="nucleotide sequence ID" value="NZ_FXZM01000004.1"/>
</dbReference>
<feature type="transmembrane region" description="Helical" evidence="2">
    <location>
        <begin position="131"/>
        <end position="153"/>
    </location>
</feature>
<dbReference type="CDD" id="cd21416">
    <property type="entry name" value="HDC_protein"/>
    <property type="match status" value="1"/>
</dbReference>
<evidence type="ECO:0000256" key="2">
    <source>
        <dbReference type="SAM" id="Phobius"/>
    </source>
</evidence>
<feature type="transmembrane region" description="Helical" evidence="2">
    <location>
        <begin position="6"/>
        <end position="23"/>
    </location>
</feature>
<feature type="transmembrane region" description="Helical" evidence="2">
    <location>
        <begin position="88"/>
        <end position="111"/>
    </location>
</feature>
<dbReference type="AlphaFoldDB" id="A0A2H1L4T2"/>
<organism evidence="3 4">
    <name type="scientific">Brevibacterium jeotgali</name>
    <dbReference type="NCBI Taxonomy" id="1262550"/>
    <lineage>
        <taxon>Bacteria</taxon>
        <taxon>Bacillati</taxon>
        <taxon>Actinomycetota</taxon>
        <taxon>Actinomycetes</taxon>
        <taxon>Micrococcales</taxon>
        <taxon>Brevibacteriaceae</taxon>
        <taxon>Brevibacterium</taxon>
    </lineage>
</organism>
<feature type="transmembrane region" description="Helical" evidence="2">
    <location>
        <begin position="30"/>
        <end position="47"/>
    </location>
</feature>
<evidence type="ECO:0000313" key="3">
    <source>
        <dbReference type="EMBL" id="SMY11403.1"/>
    </source>
</evidence>
<feature type="transmembrane region" description="Helical" evidence="2">
    <location>
        <begin position="279"/>
        <end position="299"/>
    </location>
</feature>
<gene>
    <name evidence="3" type="ORF">BJEO58_00988</name>
</gene>
<dbReference type="InterPro" id="IPR049576">
    <property type="entry name" value="HDC-like"/>
</dbReference>
<accession>A0A2H1L4T2</accession>
<feature type="transmembrane region" description="Helical" evidence="2">
    <location>
        <begin position="227"/>
        <end position="245"/>
    </location>
</feature>
<keyword evidence="4" id="KW-1185">Reference proteome</keyword>
<dbReference type="Proteomes" id="UP000234462">
    <property type="component" value="Unassembled WGS sequence"/>
</dbReference>
<feature type="transmembrane region" description="Helical" evidence="2">
    <location>
        <begin position="376"/>
        <end position="403"/>
    </location>
</feature>
<protein>
    <submittedName>
        <fullName evidence="3">Uncharacterized protein</fullName>
    </submittedName>
</protein>
<keyword evidence="2" id="KW-1133">Transmembrane helix</keyword>
<evidence type="ECO:0000313" key="4">
    <source>
        <dbReference type="Proteomes" id="UP000234462"/>
    </source>
</evidence>
<sequence length="404" mass="41649">MEPIYSAAIVLAFIAVGELVSIWSRARVPSLLVAMLGIFIFAQLGLVPKTVVDDSMMPAIYTILVAPILFHMGSLIPLPTLLKQWRSVIIALSGMLVAVLLLAAVVAPLFGFEHFVAGAGPLSGGIVATSLTTEGLTAAGVSSAIIVLPSLVLMMQSLPAMPMTNFLLRRFAISLRDSGELERLSTEAKSRASSGEGSPAGGGQGGTAVATKKKPVDLPPFLADNQLFNLFAVLLGGSVATLLAVPTHIPASILALLLGIASTAIGLTPERALEKSNSFGIAMAGVIAIIMAPLVTASLSDVLAALLPMVVILIVGGAGIMLGGFVATKLLRWKSSLGMSVALTAMYGFPADYLLTAEVARSVGRDDEEREQLTDAMLPAMLVGGFTSVSAGSVVIASVLVSFV</sequence>
<dbReference type="OrthoDB" id="3243277at2"/>
<evidence type="ECO:0000256" key="1">
    <source>
        <dbReference type="SAM" id="MobiDB-lite"/>
    </source>
</evidence>
<feature type="region of interest" description="Disordered" evidence="1">
    <location>
        <begin position="185"/>
        <end position="209"/>
    </location>
</feature>
<keyword evidence="2" id="KW-0472">Membrane</keyword>
<reference evidence="4" key="1">
    <citation type="submission" date="2017-03" db="EMBL/GenBank/DDBJ databases">
        <authorList>
            <person name="Monnet C."/>
        </authorList>
    </citation>
    <scope>NUCLEOTIDE SEQUENCE [LARGE SCALE GENOMIC DNA]</scope>
    <source>
        <strain evidence="4">SJ5-8</strain>
    </source>
</reference>
<feature type="transmembrane region" description="Helical" evidence="2">
    <location>
        <begin position="305"/>
        <end position="325"/>
    </location>
</feature>